<dbReference type="InterPro" id="IPR002156">
    <property type="entry name" value="RNaseH_domain"/>
</dbReference>
<dbReference type="PANTHER" id="PTHR33116">
    <property type="entry name" value="REVERSE TRANSCRIPTASE ZINC-BINDING DOMAIN-CONTAINING PROTEIN-RELATED-RELATED"/>
    <property type="match status" value="1"/>
</dbReference>
<comment type="caution">
    <text evidence="2">The sequence shown here is derived from an EMBL/GenBank/DDBJ whole genome shotgun (WGS) entry which is preliminary data.</text>
</comment>
<dbReference type="Pfam" id="PF13456">
    <property type="entry name" value="RVT_3"/>
    <property type="match status" value="1"/>
</dbReference>
<dbReference type="Pfam" id="PF00078">
    <property type="entry name" value="RVT_1"/>
    <property type="match status" value="1"/>
</dbReference>
<evidence type="ECO:0000313" key="3">
    <source>
        <dbReference type="Proteomes" id="UP000694240"/>
    </source>
</evidence>
<keyword evidence="3" id="KW-1185">Reference proteome</keyword>
<dbReference type="CDD" id="cd01650">
    <property type="entry name" value="RT_nLTR_like"/>
    <property type="match status" value="1"/>
</dbReference>
<accession>A0A8T2BM79</accession>
<feature type="domain" description="Reverse transcriptase" evidence="1">
    <location>
        <begin position="758"/>
        <end position="1040"/>
    </location>
</feature>
<evidence type="ECO:0000313" key="2">
    <source>
        <dbReference type="EMBL" id="KAG7587500.1"/>
    </source>
</evidence>
<organism evidence="2 3">
    <name type="scientific">Arabidopsis thaliana x Arabidopsis arenosa</name>
    <dbReference type="NCBI Taxonomy" id="1240361"/>
    <lineage>
        <taxon>Eukaryota</taxon>
        <taxon>Viridiplantae</taxon>
        <taxon>Streptophyta</taxon>
        <taxon>Embryophyta</taxon>
        <taxon>Tracheophyta</taxon>
        <taxon>Spermatophyta</taxon>
        <taxon>Magnoliopsida</taxon>
        <taxon>eudicotyledons</taxon>
        <taxon>Gunneridae</taxon>
        <taxon>Pentapetalae</taxon>
        <taxon>rosids</taxon>
        <taxon>malvids</taxon>
        <taxon>Brassicales</taxon>
        <taxon>Brassicaceae</taxon>
        <taxon>Camelineae</taxon>
        <taxon>Arabidopsis</taxon>
    </lineage>
</organism>
<dbReference type="PANTHER" id="PTHR33116:SF86">
    <property type="entry name" value="REVERSE TRANSCRIPTASE DOMAIN-CONTAINING PROTEIN"/>
    <property type="match status" value="1"/>
</dbReference>
<name>A0A8T2BM79_9BRAS</name>
<dbReference type="GO" id="GO:0003676">
    <property type="term" value="F:nucleic acid binding"/>
    <property type="evidence" value="ECO:0007669"/>
    <property type="project" value="InterPro"/>
</dbReference>
<dbReference type="Pfam" id="PF03372">
    <property type="entry name" value="Exo_endo_phos"/>
    <property type="match status" value="1"/>
</dbReference>
<reference evidence="2 3" key="1">
    <citation type="submission" date="2020-12" db="EMBL/GenBank/DDBJ databases">
        <title>Concerted genomic and epigenomic changes stabilize Arabidopsis allopolyploids.</title>
        <authorList>
            <person name="Chen Z."/>
        </authorList>
    </citation>
    <scope>NUCLEOTIDE SEQUENCE [LARGE SCALE GENOMIC DNA]</scope>
    <source>
        <strain evidence="2">Allo738</strain>
        <tissue evidence="2">Leaf</tissue>
    </source>
</reference>
<protein>
    <submittedName>
        <fullName evidence="2">Ribonuclease H-like superfamily</fullName>
    </submittedName>
</protein>
<dbReference type="InterPro" id="IPR026960">
    <property type="entry name" value="RVT-Znf"/>
</dbReference>
<dbReference type="GO" id="GO:0004523">
    <property type="term" value="F:RNA-DNA hybrid ribonuclease activity"/>
    <property type="evidence" value="ECO:0007669"/>
    <property type="project" value="InterPro"/>
</dbReference>
<dbReference type="Pfam" id="PF13966">
    <property type="entry name" value="zf-RVT"/>
    <property type="match status" value="1"/>
</dbReference>
<dbReference type="PROSITE" id="PS50878">
    <property type="entry name" value="RT_POL"/>
    <property type="match status" value="1"/>
</dbReference>
<dbReference type="InterPro" id="IPR005135">
    <property type="entry name" value="Endo/exonuclease/phosphatase"/>
</dbReference>
<proteinExistence type="predicted"/>
<dbReference type="InterPro" id="IPR000477">
    <property type="entry name" value="RT_dom"/>
</dbReference>
<dbReference type="EMBL" id="JAEFBK010000007">
    <property type="protein sequence ID" value="KAG7587500.1"/>
    <property type="molecule type" value="Genomic_DNA"/>
</dbReference>
<evidence type="ECO:0000259" key="1">
    <source>
        <dbReference type="PROSITE" id="PS50878"/>
    </source>
</evidence>
<gene>
    <name evidence="2" type="ORF">ISN45_Aa02g026850</name>
</gene>
<dbReference type="Proteomes" id="UP000694240">
    <property type="component" value="Chromosome 7"/>
</dbReference>
<dbReference type="InterPro" id="IPR044730">
    <property type="entry name" value="RNase_H-like_dom_plant"/>
</dbReference>
<dbReference type="CDD" id="cd06222">
    <property type="entry name" value="RNase_H_like"/>
    <property type="match status" value="1"/>
</dbReference>
<sequence length="1581" mass="180464">MDLKSKFVSSFMLSQLNGKSRKRRWMKNSQFFQAHFTFLTDVKKYERLCSLPPPRFSTVHGRLTPSSICSEVVVVVYCPPITNAFLRSGFTTTAYSFSASMADGSYPTRFFCHYYSARCGLDTLHRKPLSVSLHHFRPPPLVSCPPLSSATAQPLCPTAGSKASSRRRGVSFVIILGQQSYVMGPQRLHQAWAKPINIFNWNYSSLENFMGLKIVWPTRKVVSYACSFRLGLWFFTGPESRERELESMYFLLNGEIKGHVHSTQCKYGGVSISLRNYHMRILAWNCQGAGAQLTTRRLEEMCRLYSPGFLFLSETKNDLVHLQNMQVSLGFDCLKTVEPIGNSGDLALLYSNDYPVEFVFASDRLIDIGTIIDGNRVFITFVYGDPVVQYRELVWERLTRIGISRSEPWFMIGDFNEITGNHEKRGGKRRSESSFLPFRCMIENCGMIEVPSLGNLFSWVGRRSCGTAGHRVRRLIKARLDRAMANEEWHSIFSHTNVEYLKLWGSDHRPLLASIQNSPSRAFKQFFFDKRWLGKPGFKESVYEGWNFPSPEGGIFTQRVKNCRRTISKWKKSNSTNSEKLIKELQDKIDSAQEDDSISAEELLAIKWKLCDAYREEEIFWKMKSRETWYQEGDKNTKFFHAITKRRRARNKILGLLNDDGMWVDKEVGIERLAVDYFKDLFTTSDPQEFHSVLQDVPTMISEDMNQKLTREISPEEVKRALFSLHPDKAPGPDGMTAFFYQKFWDLTGPDLIKLVQNFHSSGSFDDRLNETNICLIPKTDRPRKMAEFRPISLCNVGYKVISKVLSLRLKKLLPDLISETQSAFVAGRLITDNILIAQENFHALRTNPACRKKFMAIKTDMSKAYDRVEWSFLRALMLKMGFAQRWVDWIICCISSVSYKVLINGSPRGIIRPSRGIRQGDPISPFLFILCTEALVAKLKDAEWNGRIQGLQISRASPSTSHLLFADDSLFFCKADPTQGREIIDILRTYGEASGQQLNTAKSSVMFGHDVDNTTRNTIKATIGIHRDGGMGSYLGLPEQIHGSKVQVFSFVRDRLQKRLNTWSAKFLSKGGKEVLIKSVAQALPTYVMSCFLLPKAIRSKLSSAIANFWWKTNENSNGIHWIAWDKLCTPYSEGGLGFRTLEEFNLALLAKQLWRLIRFPNSLLSRVLRGRYFRYSDPLHIGSSNRPSYGWRSIMAAKPLLVSGLRRTIGSGMLTKVWEDPWIPTIPARAAKSLLDTRDPLLYVNDLIDQSTKLWKLDRLQALIDPADIPLILGIRPSRCLATYQRLSYRHIGNEKGCPRCGGPEESINHLLFDCPPSRQIWALSPIPTSGHIFPRSSLFYNFDFLFWRGKEFGIEEDTMELFPWILWYIWKSRNRFCFENFKEPPQETLALALREASVWKKANMKEATDPEPLARSVLLPSSAPRISECQIDASWHSEDTLSGLGWVLVDQDRILQLGLKSSRRSLSPLHAEIDSLLWAMDCLISLGITNGAFASDCSDLISILDNQEAWPTFAAEMASFRSLVCFFPSFSIRFLPRSFNTRADCLAKKARTQNSLFSHVSSSVPDWLSLAESLFPIS</sequence>